<protein>
    <recommendedName>
        <fullName evidence="5">SH3 domain-containing protein</fullName>
    </recommendedName>
</protein>
<dbReference type="PANTHER" id="PTHR15176">
    <property type="entry name" value="NEPHROCYSTIN"/>
    <property type="match status" value="1"/>
</dbReference>
<name>A0AAE9DKQ0_CAEBR</name>
<feature type="domain" description="SH3" evidence="5">
    <location>
        <begin position="212"/>
        <end position="272"/>
    </location>
</feature>
<dbReference type="InterPro" id="IPR039687">
    <property type="entry name" value="NPHP1"/>
</dbReference>
<dbReference type="Gene3D" id="2.30.30.40">
    <property type="entry name" value="SH3 Domains"/>
    <property type="match status" value="1"/>
</dbReference>
<evidence type="ECO:0000256" key="3">
    <source>
        <dbReference type="SAM" id="Coils"/>
    </source>
</evidence>
<keyword evidence="3" id="KW-0175">Coiled coil</keyword>
<proteinExistence type="predicted"/>
<dbReference type="EMBL" id="CP090892">
    <property type="protein sequence ID" value="ULU05887.1"/>
    <property type="molecule type" value="Genomic_DNA"/>
</dbReference>
<dbReference type="SUPFAM" id="SSF50044">
    <property type="entry name" value="SH3-domain"/>
    <property type="match status" value="1"/>
</dbReference>
<evidence type="ECO:0000313" key="6">
    <source>
        <dbReference type="EMBL" id="ULU05887.1"/>
    </source>
</evidence>
<feature type="compositionally biased region" description="Acidic residues" evidence="4">
    <location>
        <begin position="128"/>
        <end position="137"/>
    </location>
</feature>
<feature type="region of interest" description="Disordered" evidence="4">
    <location>
        <begin position="100"/>
        <end position="139"/>
    </location>
</feature>
<evidence type="ECO:0000256" key="2">
    <source>
        <dbReference type="PROSITE-ProRule" id="PRU00192"/>
    </source>
</evidence>
<dbReference type="InterPro" id="IPR001452">
    <property type="entry name" value="SH3_domain"/>
</dbReference>
<gene>
    <name evidence="6" type="ORF">L3Y34_018067</name>
</gene>
<evidence type="ECO:0000259" key="5">
    <source>
        <dbReference type="PROSITE" id="PS50002"/>
    </source>
</evidence>
<dbReference type="PROSITE" id="PS50002">
    <property type="entry name" value="SH3"/>
    <property type="match status" value="1"/>
</dbReference>
<accession>A0AAE9DKQ0</accession>
<dbReference type="AlphaFoldDB" id="A0AAE9DKQ0"/>
<reference evidence="6 7" key="1">
    <citation type="submission" date="2022-05" db="EMBL/GenBank/DDBJ databases">
        <title>Chromosome-level reference genomes for two strains of Caenorhabditis briggsae: an improved platform for comparative genomics.</title>
        <authorList>
            <person name="Stevens L."/>
            <person name="Andersen E.C."/>
        </authorList>
    </citation>
    <scope>NUCLEOTIDE SEQUENCE [LARGE SCALE GENOMIC DNA]</scope>
    <source>
        <strain evidence="6">QX1410_ONT</strain>
        <tissue evidence="6">Whole-organism</tissue>
    </source>
</reference>
<dbReference type="PANTHER" id="PTHR15176:SF1">
    <property type="entry name" value="NEPHROCYSTIN-1"/>
    <property type="match status" value="1"/>
</dbReference>
<evidence type="ECO:0000313" key="7">
    <source>
        <dbReference type="Proteomes" id="UP000827892"/>
    </source>
</evidence>
<organism evidence="6 7">
    <name type="scientific">Caenorhabditis briggsae</name>
    <dbReference type="NCBI Taxonomy" id="6238"/>
    <lineage>
        <taxon>Eukaryota</taxon>
        <taxon>Metazoa</taxon>
        <taxon>Ecdysozoa</taxon>
        <taxon>Nematoda</taxon>
        <taxon>Chromadorea</taxon>
        <taxon>Rhabditida</taxon>
        <taxon>Rhabditina</taxon>
        <taxon>Rhabditomorpha</taxon>
        <taxon>Rhabditoidea</taxon>
        <taxon>Rhabditidae</taxon>
        <taxon>Peloderinae</taxon>
        <taxon>Caenorhabditis</taxon>
    </lineage>
</organism>
<evidence type="ECO:0000256" key="1">
    <source>
        <dbReference type="ARBA" id="ARBA00022443"/>
    </source>
</evidence>
<evidence type="ECO:0000256" key="4">
    <source>
        <dbReference type="SAM" id="MobiDB-lite"/>
    </source>
</evidence>
<keyword evidence="1 2" id="KW-0728">SH3 domain</keyword>
<sequence length="683" mass="78241">MSLFGSILSLQDAINRLPQFEHQINRLEKDQQDSSSRASLRKHFVRRCLELHKQLDDHRNRIEKIRNEGAYKKENAIEQVEKLKQRLSLLCPEKEPNSISISVDSEEEKSDLSKLRSNDQRRKSVMYDADDSQEDSDNESKIIETDVNLDGAAVPSTVIQPPPQPKPRQPIAITQPSLAPTIAERDRVESEIASLQNPTRGDTSQFMEPVIVQGNVFVAFDNWDPEAEGDLRLVKGMKYRITQTRADGWWTALDENGQRGLVPKTYLQHLKERPKTVQSKVSSRLGVRDSVIALTTTTTNTPNTARRDDSKRQSRQNDCLGKAFDDDIHLSLVCHMAPRLSTSNIGFHDLFWSPEKDQVFKRTIHISKIIRLVRFEKMPLLEHKALVRMALVDITNPKSTQVVSNVHTLVPRVKGSIWSFEKKEINTRSCIEFSDFVLRSNYSAPTVVLVIEASHIVKTTIGFEEKSLGHTYLRLIIDDKAVPSRTNVLYLDDEIMSKMKIPEASKKRVMVQVMDVPKDKISYVDSLPDVIIFNALYLPFFHYYRRRAGTILIRDNKNPLSAEYVSDPLLSVFPFICDQHDIMDVMLKLWKAKKKLLDKKTEAEQTAEFFQTFVHTAFFIRGIQMISYDIKDDVALSIRHQTFLPIIDALNKGLFKQFIANQKCLPVNILDYSLDLLGSHSID</sequence>
<feature type="region of interest" description="Disordered" evidence="4">
    <location>
        <begin position="152"/>
        <end position="171"/>
    </location>
</feature>
<dbReference type="Proteomes" id="UP000827892">
    <property type="component" value="Chromosome II"/>
</dbReference>
<dbReference type="SMART" id="SM00326">
    <property type="entry name" value="SH3"/>
    <property type="match status" value="1"/>
</dbReference>
<feature type="compositionally biased region" description="Basic and acidic residues" evidence="4">
    <location>
        <begin position="110"/>
        <end position="122"/>
    </location>
</feature>
<dbReference type="InterPro" id="IPR036028">
    <property type="entry name" value="SH3-like_dom_sf"/>
</dbReference>
<feature type="coiled-coil region" evidence="3">
    <location>
        <begin position="10"/>
        <end position="68"/>
    </location>
</feature>